<dbReference type="AlphaFoldDB" id="A0A9I9EI57"/>
<reference evidence="2" key="1">
    <citation type="submission" date="2023-03" db="UniProtKB">
        <authorList>
            <consortium name="EnsemblPlants"/>
        </authorList>
    </citation>
    <scope>IDENTIFICATION</scope>
</reference>
<accession>A0A9I9EI57</accession>
<organism evidence="2">
    <name type="scientific">Cucumis melo</name>
    <name type="common">Muskmelon</name>
    <dbReference type="NCBI Taxonomy" id="3656"/>
    <lineage>
        <taxon>Eukaryota</taxon>
        <taxon>Viridiplantae</taxon>
        <taxon>Streptophyta</taxon>
        <taxon>Embryophyta</taxon>
        <taxon>Tracheophyta</taxon>
        <taxon>Spermatophyta</taxon>
        <taxon>Magnoliopsida</taxon>
        <taxon>eudicotyledons</taxon>
        <taxon>Gunneridae</taxon>
        <taxon>Pentapetalae</taxon>
        <taxon>rosids</taxon>
        <taxon>fabids</taxon>
        <taxon>Cucurbitales</taxon>
        <taxon>Cucurbitaceae</taxon>
        <taxon>Benincaseae</taxon>
        <taxon>Cucumis</taxon>
    </lineage>
</organism>
<dbReference type="EnsemblPlants" id="MELO3C034168.2.1">
    <property type="protein sequence ID" value="MELO3C034168.2.1"/>
    <property type="gene ID" value="MELO3C034168.2"/>
</dbReference>
<dbReference type="Gramene" id="MELO3C034168.2.1">
    <property type="protein sequence ID" value="MELO3C034168.2.1"/>
    <property type="gene ID" value="MELO3C034168.2"/>
</dbReference>
<feature type="region of interest" description="Disordered" evidence="1">
    <location>
        <begin position="33"/>
        <end position="55"/>
    </location>
</feature>
<evidence type="ECO:0000256" key="1">
    <source>
        <dbReference type="SAM" id="MobiDB-lite"/>
    </source>
</evidence>
<proteinExistence type="predicted"/>
<sequence length="93" mass="10725">MKLTMVARSLRVHSTLTKIIGLSQVRFFQPDFTTRDPNSKPKIHKYPPFYDPYGPKPSPSDKIIELAERIVTLPPNERCQIGPTLSERLRHPK</sequence>
<name>A0A9I9EI57_CUCME</name>
<evidence type="ECO:0000313" key="2">
    <source>
        <dbReference type="EnsemblPlants" id="MELO3C034168.2.1"/>
    </source>
</evidence>
<protein>
    <submittedName>
        <fullName evidence="2">Uncharacterized protein</fullName>
    </submittedName>
</protein>